<evidence type="ECO:0000313" key="4">
    <source>
        <dbReference type="Proteomes" id="UP000195807"/>
    </source>
</evidence>
<evidence type="ECO:0000259" key="2">
    <source>
        <dbReference type="Pfam" id="PF09557"/>
    </source>
</evidence>
<gene>
    <name evidence="3" type="ORF">A9D14_10995</name>
</gene>
<proteinExistence type="predicted"/>
<dbReference type="EMBL" id="CP019602">
    <property type="protein sequence ID" value="ARU16611.1"/>
    <property type="molecule type" value="Genomic_DNA"/>
</dbReference>
<dbReference type="Pfam" id="PF09557">
    <property type="entry name" value="DUF2382"/>
    <property type="match status" value="1"/>
</dbReference>
<feature type="domain" description="DUF2382" evidence="2">
    <location>
        <begin position="41"/>
        <end position="151"/>
    </location>
</feature>
<protein>
    <recommendedName>
        <fullName evidence="2">DUF2382 domain-containing protein</fullName>
    </recommendedName>
</protein>
<reference evidence="3 4" key="1">
    <citation type="submission" date="2017-01" db="EMBL/GenBank/DDBJ databases">
        <title>Complete genome sequence of esterase-producing bacterium Croceicoccus marinus E4A9.</title>
        <authorList>
            <person name="Wu Y.-H."/>
            <person name="Cheng H."/>
            <person name="Xu L."/>
            <person name="Huo Y.-Y."/>
            <person name="Wang C.-S."/>
            <person name="Xu X.-W."/>
        </authorList>
    </citation>
    <scope>NUCLEOTIDE SEQUENCE [LARGE SCALE GENOMIC DNA]</scope>
    <source>
        <strain evidence="3 4">E4A9</strain>
    </source>
</reference>
<accession>A0A1Z1FCQ4</accession>
<evidence type="ECO:0000313" key="3">
    <source>
        <dbReference type="EMBL" id="ARU16611.1"/>
    </source>
</evidence>
<organism evidence="3 4">
    <name type="scientific">Croceicoccus marinus</name>
    <dbReference type="NCBI Taxonomy" id="450378"/>
    <lineage>
        <taxon>Bacteria</taxon>
        <taxon>Pseudomonadati</taxon>
        <taxon>Pseudomonadota</taxon>
        <taxon>Alphaproteobacteria</taxon>
        <taxon>Sphingomonadales</taxon>
        <taxon>Erythrobacteraceae</taxon>
        <taxon>Croceicoccus</taxon>
    </lineage>
</organism>
<dbReference type="STRING" id="450378.GCA_001661675_02212"/>
<keyword evidence="4" id="KW-1185">Reference proteome</keyword>
<feature type="region of interest" description="Disordered" evidence="1">
    <location>
        <begin position="1"/>
        <end position="36"/>
    </location>
</feature>
<evidence type="ECO:0000256" key="1">
    <source>
        <dbReference type="SAM" id="MobiDB-lite"/>
    </source>
</evidence>
<dbReference type="Proteomes" id="UP000195807">
    <property type="component" value="Chromosome"/>
</dbReference>
<dbReference type="InterPro" id="IPR019060">
    <property type="entry name" value="DUF2382"/>
</dbReference>
<name>A0A1Z1FCQ4_9SPHN</name>
<dbReference type="AlphaFoldDB" id="A0A1Z1FCQ4"/>
<dbReference type="KEGG" id="cman:A9D14_10995"/>
<sequence>MRGPDVANRHPARSREPKDIFMTADNIDPQTGKPGDQTVTIPVVEERLVVGKRPIDGHSVSVTTRPVTESVTVAEELAQEDLSVERVAVGRVVDRHPEIREEGDVTIIPVVEERLKVTIEMVLREEIHLRRTKRTVTDSREIELTRTEVDIDRT</sequence>